<keyword evidence="1" id="KW-0812">Transmembrane</keyword>
<feature type="transmembrane region" description="Helical" evidence="1">
    <location>
        <begin position="44"/>
        <end position="62"/>
    </location>
</feature>
<sequence length="388" mass="41713">MTVIRVHGVKGPTVAPFELFFDLVYVFAVTQLSHLLLSHPSLSGAAQALFLTLAVWWAWMYTSWTTNWCSPDHPVIRILLGFLMACSLVMAAAIPEAFGERALWFALAYVAIQCIRTAVVIWATAGHAVQRVFIRVGFWFALSAVFWIAGALVDDVTLRAVLWIVALLLDYGAPAIRFPTPVLGRSMTTEWQINGAHMAERCQLFIIIALGESILMTGATLAGGKPNAGTLAAFTICLMGSIAMWWVYFDVTADLAAEHIESSDDPGRLGRDAYTYAHIPMVLGIIVSAVGDELVIAHPGGHSTPWTVLMALGGPALYLAGHTLFKRLVFGTFSPSRLTAIGLLCAAGVVAVLVPAIPPVALSSIALAILVVVAVWDTRSHRRLPAAG</sequence>
<gene>
    <name evidence="2" type="ORF">ACIBG2_22870</name>
</gene>
<dbReference type="Pfam" id="PF06772">
    <property type="entry name" value="LtrA"/>
    <property type="match status" value="1"/>
</dbReference>
<keyword evidence="1" id="KW-0472">Membrane</keyword>
<dbReference type="PANTHER" id="PTHR36840">
    <property type="entry name" value="BLL5714 PROTEIN"/>
    <property type="match status" value="1"/>
</dbReference>
<dbReference type="PANTHER" id="PTHR36840:SF1">
    <property type="entry name" value="BLL5714 PROTEIN"/>
    <property type="match status" value="1"/>
</dbReference>
<dbReference type="Proteomes" id="UP001612741">
    <property type="component" value="Unassembled WGS sequence"/>
</dbReference>
<name>A0ABW7YWE2_9ACTN</name>
<feature type="transmembrane region" description="Helical" evidence="1">
    <location>
        <begin position="132"/>
        <end position="153"/>
    </location>
</feature>
<feature type="transmembrane region" description="Helical" evidence="1">
    <location>
        <begin position="306"/>
        <end position="325"/>
    </location>
</feature>
<evidence type="ECO:0000313" key="3">
    <source>
        <dbReference type="Proteomes" id="UP001612741"/>
    </source>
</evidence>
<proteinExistence type="predicted"/>
<feature type="transmembrane region" description="Helical" evidence="1">
    <location>
        <begin position="360"/>
        <end position="376"/>
    </location>
</feature>
<accession>A0ABW7YWE2</accession>
<keyword evidence="3" id="KW-1185">Reference proteome</keyword>
<dbReference type="InterPro" id="IPR010640">
    <property type="entry name" value="Low_temperature_requirement_A"/>
</dbReference>
<feature type="transmembrane region" description="Helical" evidence="1">
    <location>
        <begin position="337"/>
        <end position="354"/>
    </location>
</feature>
<feature type="transmembrane region" description="Helical" evidence="1">
    <location>
        <begin position="231"/>
        <end position="249"/>
    </location>
</feature>
<evidence type="ECO:0000313" key="2">
    <source>
        <dbReference type="EMBL" id="MFI6500244.1"/>
    </source>
</evidence>
<feature type="transmembrane region" description="Helical" evidence="1">
    <location>
        <begin position="160"/>
        <end position="178"/>
    </location>
</feature>
<reference evidence="2 3" key="1">
    <citation type="submission" date="2024-10" db="EMBL/GenBank/DDBJ databases">
        <title>The Natural Products Discovery Center: Release of the First 8490 Sequenced Strains for Exploring Actinobacteria Biosynthetic Diversity.</title>
        <authorList>
            <person name="Kalkreuter E."/>
            <person name="Kautsar S.A."/>
            <person name="Yang D."/>
            <person name="Bader C.D."/>
            <person name="Teijaro C.N."/>
            <person name="Fluegel L."/>
            <person name="Davis C.M."/>
            <person name="Simpson J.R."/>
            <person name="Lauterbach L."/>
            <person name="Steele A.D."/>
            <person name="Gui C."/>
            <person name="Meng S."/>
            <person name="Li G."/>
            <person name="Viehrig K."/>
            <person name="Ye F."/>
            <person name="Su P."/>
            <person name="Kiefer A.F."/>
            <person name="Nichols A."/>
            <person name="Cepeda A.J."/>
            <person name="Yan W."/>
            <person name="Fan B."/>
            <person name="Jiang Y."/>
            <person name="Adhikari A."/>
            <person name="Zheng C.-J."/>
            <person name="Schuster L."/>
            <person name="Cowan T.M."/>
            <person name="Smanski M.J."/>
            <person name="Chevrette M.G."/>
            <person name="De Carvalho L.P.S."/>
            <person name="Shen B."/>
        </authorList>
    </citation>
    <scope>NUCLEOTIDE SEQUENCE [LARGE SCALE GENOMIC DNA]</scope>
    <source>
        <strain evidence="2 3">NPDC050545</strain>
    </source>
</reference>
<evidence type="ECO:0000256" key="1">
    <source>
        <dbReference type="SAM" id="Phobius"/>
    </source>
</evidence>
<feature type="transmembrane region" description="Helical" evidence="1">
    <location>
        <begin position="102"/>
        <end position="126"/>
    </location>
</feature>
<comment type="caution">
    <text evidence="2">The sequence shown here is derived from an EMBL/GenBank/DDBJ whole genome shotgun (WGS) entry which is preliminary data.</text>
</comment>
<organism evidence="2 3">
    <name type="scientific">Nonomuraea typhae</name>
    <dbReference type="NCBI Taxonomy" id="2603600"/>
    <lineage>
        <taxon>Bacteria</taxon>
        <taxon>Bacillati</taxon>
        <taxon>Actinomycetota</taxon>
        <taxon>Actinomycetes</taxon>
        <taxon>Streptosporangiales</taxon>
        <taxon>Streptosporangiaceae</taxon>
        <taxon>Nonomuraea</taxon>
    </lineage>
</organism>
<dbReference type="RefSeq" id="WP_397084025.1">
    <property type="nucleotide sequence ID" value="NZ_JBITGY010000006.1"/>
</dbReference>
<protein>
    <submittedName>
        <fullName evidence="2">Low temperature requirement protein A</fullName>
    </submittedName>
</protein>
<keyword evidence="1" id="KW-1133">Transmembrane helix</keyword>
<dbReference type="EMBL" id="JBITGY010000006">
    <property type="protein sequence ID" value="MFI6500244.1"/>
    <property type="molecule type" value="Genomic_DNA"/>
</dbReference>
<feature type="transmembrane region" description="Helical" evidence="1">
    <location>
        <begin position="74"/>
        <end position="95"/>
    </location>
</feature>
<feature type="transmembrane region" description="Helical" evidence="1">
    <location>
        <begin position="204"/>
        <end position="224"/>
    </location>
</feature>